<reference evidence="3" key="1">
    <citation type="journal article" date="2020" name="mSystems">
        <title>Genome- and Community-Level Interaction Insights into Carbon Utilization and Element Cycling Functions of Hydrothermarchaeota in Hydrothermal Sediment.</title>
        <authorList>
            <person name="Zhou Z."/>
            <person name="Liu Y."/>
            <person name="Xu W."/>
            <person name="Pan J."/>
            <person name="Luo Z.H."/>
            <person name="Li M."/>
        </authorList>
    </citation>
    <scope>NUCLEOTIDE SEQUENCE [LARGE SCALE GENOMIC DNA]</scope>
    <source>
        <strain evidence="3">SpSt-587</strain>
    </source>
</reference>
<dbReference type="InterPro" id="IPR023291">
    <property type="entry name" value="Af2093-N"/>
</dbReference>
<dbReference type="Gene3D" id="1.10.3400.10">
    <property type="entry name" value="af_2093 domain like"/>
    <property type="match status" value="1"/>
</dbReference>
<evidence type="ECO:0000313" key="3">
    <source>
        <dbReference type="EMBL" id="HGT83295.1"/>
    </source>
</evidence>
<feature type="domain" description="DUF6834" evidence="1">
    <location>
        <begin position="97"/>
        <end position="225"/>
    </location>
</feature>
<dbReference type="AlphaFoldDB" id="A0A7J3M4P4"/>
<sequence>MEEKVIEKLSEMLSQRSVVTLEELKVKATRASLKALGLGVVNLEKESLDEIACSFVDCPLSLKSMHFSEKVEFNGVEFYHLHTKVPSREEVAFAYEEYVRAKDFLGKLEKMFETMDKFFVDYSKQGQYLRVYSKRNRYAVFFTTIRDCYEDVEVHTEIAKSYEGEYVVVVKVEDKLDEFLKFFKAHSEKVKRANAKIWVVNPDKMSVDPFIGYPKDFSLISRFKNPRFATQINSLWRVKVDEID</sequence>
<proteinExistence type="predicted"/>
<evidence type="ECO:0000259" key="1">
    <source>
        <dbReference type="Pfam" id="PF20755"/>
    </source>
</evidence>
<comment type="caution">
    <text evidence="3">The sequence shown here is derived from an EMBL/GenBank/DDBJ whole genome shotgun (WGS) entry which is preliminary data.</text>
</comment>
<dbReference type="InterPro" id="IPR049265">
    <property type="entry name" value="DUF6834"/>
</dbReference>
<dbReference type="InterPro" id="IPR049266">
    <property type="entry name" value="AF2093-like_C_sf"/>
</dbReference>
<protein>
    <submittedName>
        <fullName evidence="3">Uncharacterized protein</fullName>
    </submittedName>
</protein>
<organism evidence="3">
    <name type="scientific">Archaeoglobus fulgidus</name>
    <dbReference type="NCBI Taxonomy" id="2234"/>
    <lineage>
        <taxon>Archaea</taxon>
        <taxon>Methanobacteriati</taxon>
        <taxon>Methanobacteriota</taxon>
        <taxon>Archaeoglobi</taxon>
        <taxon>Archaeoglobales</taxon>
        <taxon>Archaeoglobaceae</taxon>
        <taxon>Archaeoglobus</taxon>
    </lineage>
</organism>
<dbReference type="Pfam" id="PF20755">
    <property type="entry name" value="DUF6834_C"/>
    <property type="match status" value="1"/>
</dbReference>
<dbReference type="Pfam" id="PF20897">
    <property type="entry name" value="DUF6846"/>
    <property type="match status" value="1"/>
</dbReference>
<feature type="domain" description="DUF6846" evidence="2">
    <location>
        <begin position="4"/>
        <end position="95"/>
    </location>
</feature>
<dbReference type="InterPro" id="IPR049429">
    <property type="entry name" value="AF2093-like"/>
</dbReference>
<dbReference type="Gene3D" id="3.40.50.10670">
    <property type="entry name" value="af2093 domain"/>
    <property type="match status" value="1"/>
</dbReference>
<dbReference type="CDD" id="cd22184">
    <property type="entry name" value="Af2093-like"/>
    <property type="match status" value="1"/>
</dbReference>
<dbReference type="InterPro" id="IPR049264">
    <property type="entry name" value="DUF6846"/>
</dbReference>
<evidence type="ECO:0000259" key="2">
    <source>
        <dbReference type="Pfam" id="PF20897"/>
    </source>
</evidence>
<gene>
    <name evidence="3" type="ORF">ENT52_06170</name>
</gene>
<accession>A0A7J3M4P4</accession>
<name>A0A7J3M4P4_ARCFL</name>
<dbReference type="EMBL" id="DSYZ01000116">
    <property type="protein sequence ID" value="HGT83295.1"/>
    <property type="molecule type" value="Genomic_DNA"/>
</dbReference>